<reference evidence="4" key="1">
    <citation type="submission" date="2021-02" db="EMBL/GenBank/DDBJ databases">
        <authorList>
            <person name="Nowell W R."/>
        </authorList>
    </citation>
    <scope>NUCLEOTIDE SEQUENCE</scope>
    <source>
        <strain evidence="4">Ploen Becks lab</strain>
    </source>
</reference>
<keyword evidence="2" id="KW-0472">Membrane</keyword>
<evidence type="ECO:0000259" key="3">
    <source>
        <dbReference type="Pfam" id="PF13843"/>
    </source>
</evidence>
<dbReference type="Pfam" id="PF13843">
    <property type="entry name" value="DDE_Tnp_1_7"/>
    <property type="match status" value="2"/>
</dbReference>
<protein>
    <recommendedName>
        <fullName evidence="3">PiggyBac transposable element-derived protein domain-containing protein</fullName>
    </recommendedName>
</protein>
<gene>
    <name evidence="4" type="ORF">OXX778_LOCUS13193</name>
</gene>
<feature type="compositionally biased region" description="Acidic residues" evidence="1">
    <location>
        <begin position="26"/>
        <end position="62"/>
    </location>
</feature>
<evidence type="ECO:0000313" key="4">
    <source>
        <dbReference type="EMBL" id="CAF0936546.1"/>
    </source>
</evidence>
<organism evidence="4 5">
    <name type="scientific">Brachionus calyciflorus</name>
    <dbReference type="NCBI Taxonomy" id="104777"/>
    <lineage>
        <taxon>Eukaryota</taxon>
        <taxon>Metazoa</taxon>
        <taxon>Spiralia</taxon>
        <taxon>Gnathifera</taxon>
        <taxon>Rotifera</taxon>
        <taxon>Eurotatoria</taxon>
        <taxon>Monogononta</taxon>
        <taxon>Pseudotrocha</taxon>
        <taxon>Ploima</taxon>
        <taxon>Brachionidae</taxon>
        <taxon>Brachionus</taxon>
    </lineage>
</organism>
<dbReference type="PANTHER" id="PTHR46599">
    <property type="entry name" value="PIGGYBAC TRANSPOSABLE ELEMENT-DERIVED PROTEIN 4"/>
    <property type="match status" value="1"/>
</dbReference>
<feature type="domain" description="PiggyBac transposable element-derived protein" evidence="3">
    <location>
        <begin position="137"/>
        <end position="343"/>
    </location>
</feature>
<feature type="domain" description="PiggyBac transposable element-derived protein" evidence="3">
    <location>
        <begin position="372"/>
        <end position="456"/>
    </location>
</feature>
<dbReference type="OrthoDB" id="8123139at2759"/>
<keyword evidence="2" id="KW-1133">Transmembrane helix</keyword>
<dbReference type="Proteomes" id="UP000663879">
    <property type="component" value="Unassembled WGS sequence"/>
</dbReference>
<proteinExistence type="predicted"/>
<sequence>MTFLNEVRKTAKNAKECIRILANIETDDSDGGSEYEDEDFFPEEVSDLDDENDDENEEDEDEQSNKKIDECIEAVIHRSISDQSVGHFDSTADKTSKVGVVWNTLELDKSKRVINRIKFNGRPGPTAYAARRVHTTALSAFEWIIDTSIINFIINSTNQEAKRCNASFRLNIEIFYCFIGVLFCRAVFCNGVAVRALWSRLYALPIIVELMSKVLFCKVMRFLRFDEKNTRKTRRSKVKFCLIREVWERFIINSQKCFNPSQFLTADEQLLQSKSRCSFIQYMSSKPDKFGIKFWNLVDVKSKYLVNSFPYLGKETDKEAGILQGEYVIKKLMQPFFDLGHCIQQERITIYNKDKQPLYKSLIFEHDTGALLTIYQGKAEKNVSVLSTFHDSVYIDPKESTLLKNKTKVIIDYNEKKVGVNTVDQMTRIYLGKAPSRRWLMQVFYNLLNLACINSWVL</sequence>
<dbReference type="EMBL" id="CAJNOC010002492">
    <property type="protein sequence ID" value="CAF0936546.1"/>
    <property type="molecule type" value="Genomic_DNA"/>
</dbReference>
<evidence type="ECO:0000256" key="2">
    <source>
        <dbReference type="SAM" id="Phobius"/>
    </source>
</evidence>
<dbReference type="PANTHER" id="PTHR46599:SF6">
    <property type="entry name" value="DUAL SPECIFICITY PHOSPHATASE 26"/>
    <property type="match status" value="1"/>
</dbReference>
<keyword evidence="5" id="KW-1185">Reference proteome</keyword>
<dbReference type="AlphaFoldDB" id="A0A814C8B4"/>
<feature type="region of interest" description="Disordered" evidence="1">
    <location>
        <begin position="26"/>
        <end position="67"/>
    </location>
</feature>
<name>A0A814C8B4_9BILA</name>
<evidence type="ECO:0000313" key="5">
    <source>
        <dbReference type="Proteomes" id="UP000663879"/>
    </source>
</evidence>
<evidence type="ECO:0000256" key="1">
    <source>
        <dbReference type="SAM" id="MobiDB-lite"/>
    </source>
</evidence>
<accession>A0A814C8B4</accession>
<keyword evidence="2" id="KW-0812">Transmembrane</keyword>
<dbReference type="InterPro" id="IPR029526">
    <property type="entry name" value="PGBD"/>
</dbReference>
<comment type="caution">
    <text evidence="4">The sequence shown here is derived from an EMBL/GenBank/DDBJ whole genome shotgun (WGS) entry which is preliminary data.</text>
</comment>
<feature type="transmembrane region" description="Helical" evidence="2">
    <location>
        <begin position="174"/>
        <end position="196"/>
    </location>
</feature>